<evidence type="ECO:0000313" key="3">
    <source>
        <dbReference type="Proteomes" id="UP000026962"/>
    </source>
</evidence>
<organism evidence="2">
    <name type="scientific">Oryza punctata</name>
    <name type="common">Red rice</name>
    <dbReference type="NCBI Taxonomy" id="4537"/>
    <lineage>
        <taxon>Eukaryota</taxon>
        <taxon>Viridiplantae</taxon>
        <taxon>Streptophyta</taxon>
        <taxon>Embryophyta</taxon>
        <taxon>Tracheophyta</taxon>
        <taxon>Spermatophyta</taxon>
        <taxon>Magnoliopsida</taxon>
        <taxon>Liliopsida</taxon>
        <taxon>Poales</taxon>
        <taxon>Poaceae</taxon>
        <taxon>BOP clade</taxon>
        <taxon>Oryzoideae</taxon>
        <taxon>Oryzeae</taxon>
        <taxon>Oryzinae</taxon>
        <taxon>Oryza</taxon>
    </lineage>
</organism>
<sequence length="65" mass="7186">MEAPNPEPSSVAPSITIDNASRRRRLRNSCRSTSFPAISLLLGCPLPSWELDPLGAVMPRKHEMK</sequence>
<dbReference type="HOGENOM" id="CLU_2853692_0_0_1"/>
<protein>
    <submittedName>
        <fullName evidence="2">Uncharacterized protein</fullName>
    </submittedName>
</protein>
<dbReference type="Proteomes" id="UP000026962">
    <property type="component" value="Chromosome 3"/>
</dbReference>
<keyword evidence="3" id="KW-1185">Reference proteome</keyword>
<evidence type="ECO:0000313" key="2">
    <source>
        <dbReference type="EnsemblPlants" id="OPUNC03G04370.1"/>
    </source>
</evidence>
<dbReference type="EnsemblPlants" id="OPUNC03G04370.1">
    <property type="protein sequence ID" value="OPUNC03G04370.1"/>
    <property type="gene ID" value="OPUNC03G04370"/>
</dbReference>
<proteinExistence type="predicted"/>
<name>A0A0E0K941_ORYPU</name>
<feature type="region of interest" description="Disordered" evidence="1">
    <location>
        <begin position="1"/>
        <end position="20"/>
    </location>
</feature>
<evidence type="ECO:0000256" key="1">
    <source>
        <dbReference type="SAM" id="MobiDB-lite"/>
    </source>
</evidence>
<accession>A0A0E0K941</accession>
<reference evidence="2" key="1">
    <citation type="submission" date="2015-04" db="UniProtKB">
        <authorList>
            <consortium name="EnsemblPlants"/>
        </authorList>
    </citation>
    <scope>IDENTIFICATION</scope>
</reference>
<reference evidence="2" key="2">
    <citation type="submission" date="2018-05" db="EMBL/GenBank/DDBJ databases">
        <title>OpunRS2 (Oryza punctata Reference Sequence Version 2).</title>
        <authorList>
            <person name="Zhang J."/>
            <person name="Kudrna D."/>
            <person name="Lee S."/>
            <person name="Talag J."/>
            <person name="Welchert J."/>
            <person name="Wing R.A."/>
        </authorList>
    </citation>
    <scope>NUCLEOTIDE SEQUENCE [LARGE SCALE GENOMIC DNA]</scope>
</reference>
<dbReference type="Gramene" id="OPUNC03G04370.1">
    <property type="protein sequence ID" value="OPUNC03G04370.1"/>
    <property type="gene ID" value="OPUNC03G04370"/>
</dbReference>
<dbReference type="AlphaFoldDB" id="A0A0E0K941"/>